<evidence type="ECO:0000256" key="4">
    <source>
        <dbReference type="ARBA" id="ARBA00022531"/>
    </source>
</evidence>
<comment type="similarity">
    <text evidence="8">Belongs to the light-harvesting chlorophyll a/b-binding (LHC) protein family.</text>
</comment>
<keyword evidence="2 7" id="KW-0148">Chlorophyll</keyword>
<organism evidence="9">
    <name type="scientific">Araucaria cunninghamii</name>
    <name type="common">Hoop pine</name>
    <name type="synonym">Moreton Bay pine</name>
    <dbReference type="NCBI Taxonomy" id="56994"/>
    <lineage>
        <taxon>Eukaryota</taxon>
        <taxon>Viridiplantae</taxon>
        <taxon>Streptophyta</taxon>
        <taxon>Embryophyta</taxon>
        <taxon>Tracheophyta</taxon>
        <taxon>Spermatophyta</taxon>
        <taxon>Pinopsida</taxon>
        <taxon>Pinidae</taxon>
        <taxon>Conifers II</taxon>
        <taxon>Araucariales</taxon>
        <taxon>Araucariaceae</taxon>
        <taxon>Araucaria</taxon>
    </lineage>
</organism>
<feature type="binding site" evidence="7">
    <location>
        <position position="174"/>
    </location>
    <ligand>
        <name>chlorophyll a</name>
        <dbReference type="ChEBI" id="CHEBI:58416"/>
        <label>1</label>
    </ligand>
</feature>
<dbReference type="InterPro" id="IPR001344">
    <property type="entry name" value="Chloro_AB-bd_pln"/>
</dbReference>
<comment type="function">
    <text evidence="8">The light-harvesting complex (LHC) functions as a light receptor, it captures and delivers excitation energy to photosystems with which it is closely associated.</text>
</comment>
<keyword evidence="8" id="KW-0603">Photosystem I</keyword>
<keyword evidence="5 8" id="KW-0934">Plastid</keyword>
<evidence type="ECO:0000256" key="2">
    <source>
        <dbReference type="ARBA" id="ARBA00022494"/>
    </source>
</evidence>
<feature type="binding site" evidence="7">
    <location>
        <position position="173"/>
    </location>
    <ligand>
        <name>chlorophyll a</name>
        <dbReference type="ChEBI" id="CHEBI:58416"/>
        <label>1</label>
    </ligand>
</feature>
<evidence type="ECO:0000256" key="1">
    <source>
        <dbReference type="ARBA" id="ARBA00004334"/>
    </source>
</evidence>
<dbReference type="Gene3D" id="1.10.3460.10">
    <property type="entry name" value="Chlorophyll a/b binding protein domain"/>
    <property type="match status" value="1"/>
</dbReference>
<comment type="subcellular location">
    <subcellularLocation>
        <location evidence="1 8">Plastid</location>
        <location evidence="1 8">Chloroplast thylakoid membrane</location>
    </subcellularLocation>
</comment>
<keyword evidence="6 8" id="KW-0157">Chromophore</keyword>
<dbReference type="SUPFAM" id="SSF103511">
    <property type="entry name" value="Chlorophyll a-b binding protein"/>
    <property type="match status" value="1"/>
</dbReference>
<name>A0A0D6R981_ARACU</name>
<sequence length="266" mass="29350">MSFSSLTMGQTSFLGTAVQSVHRTPAKAPRSFRVSAYGPRPDRPKWYPGAQPPPYLDGSLQGDYGFDPLRLGSSKELLPWFKEAELTNGRWAMTAVPGILAIEALGKADPWWNAGATADKPIPLTWLWVIEIVTFGIIEYKRYQNFKKVGESGFLNQAPFDPLGMRSEEMREKEVKNARLAMVAFLGFTSQTAITGLGPIAALKKHLDDPGHNNIFTSKVGFEVTLFTVALSILPFAIDARKTIQDTDGKDDDEFAPLSLNKNVNV</sequence>
<feature type="transmembrane region" description="Helical" evidence="8">
    <location>
        <begin position="220"/>
        <end position="238"/>
    </location>
</feature>
<evidence type="ECO:0000256" key="7">
    <source>
        <dbReference type="PIRSR" id="PIRSR601344-1"/>
    </source>
</evidence>
<evidence type="ECO:0000256" key="3">
    <source>
        <dbReference type="ARBA" id="ARBA00022528"/>
    </source>
</evidence>
<dbReference type="PANTHER" id="PTHR21649">
    <property type="entry name" value="CHLOROPHYLL A/B BINDING PROTEIN"/>
    <property type="match status" value="1"/>
</dbReference>
<evidence type="ECO:0000313" key="9">
    <source>
        <dbReference type="EMBL" id="JAG98933.1"/>
    </source>
</evidence>
<feature type="binding site" evidence="7">
    <location>
        <position position="179"/>
    </location>
    <ligand>
        <name>chlorophyll a</name>
        <dbReference type="ChEBI" id="CHEBI:58416"/>
        <label>1</label>
    </ligand>
</feature>
<feature type="transmembrane region" description="Helical" evidence="8">
    <location>
        <begin position="180"/>
        <end position="200"/>
    </location>
</feature>
<feature type="binding site" evidence="7">
    <location>
        <position position="85"/>
    </location>
    <ligand>
        <name>chlorophyll a</name>
        <dbReference type="ChEBI" id="CHEBI:58416"/>
        <label>1</label>
    </ligand>
</feature>
<keyword evidence="8" id="KW-0812">Transmembrane</keyword>
<keyword evidence="8" id="KW-0472">Membrane</keyword>
<keyword evidence="8" id="KW-0604">Photosystem II</keyword>
<evidence type="ECO:0000256" key="5">
    <source>
        <dbReference type="ARBA" id="ARBA00022640"/>
    </source>
</evidence>
<protein>
    <recommendedName>
        <fullName evidence="8">Chlorophyll a-b binding protein, chloroplastic</fullName>
    </recommendedName>
</protein>
<keyword evidence="8" id="KW-1133">Transmembrane helix</keyword>
<accession>A0A0D6R981</accession>
<dbReference type="GO" id="GO:0016168">
    <property type="term" value="F:chlorophyll binding"/>
    <property type="evidence" value="ECO:0007669"/>
    <property type="project" value="UniProtKB-KW"/>
</dbReference>
<dbReference type="GO" id="GO:0009522">
    <property type="term" value="C:photosystem I"/>
    <property type="evidence" value="ECO:0007669"/>
    <property type="project" value="UniProtKB-KW"/>
</dbReference>
<dbReference type="InterPro" id="IPR022796">
    <property type="entry name" value="Chloroa_b-bind"/>
</dbReference>
<keyword evidence="8" id="KW-0793">Thylakoid</keyword>
<dbReference type="GO" id="GO:0009523">
    <property type="term" value="C:photosystem II"/>
    <property type="evidence" value="ECO:0007669"/>
    <property type="project" value="UniProtKB-KW"/>
</dbReference>
<dbReference type="GO" id="GO:0009535">
    <property type="term" value="C:chloroplast thylakoid membrane"/>
    <property type="evidence" value="ECO:0007669"/>
    <property type="project" value="UniProtKB-SubCell"/>
</dbReference>
<evidence type="ECO:0000256" key="8">
    <source>
        <dbReference type="RuleBase" id="RU363080"/>
    </source>
</evidence>
<keyword evidence="3 8" id="KW-0150">Chloroplast</keyword>
<dbReference type="Pfam" id="PF00504">
    <property type="entry name" value="Chloroa_b-bind"/>
    <property type="match status" value="1"/>
</dbReference>
<dbReference type="EMBL" id="GCKF01015532">
    <property type="protein sequence ID" value="JAG98933.1"/>
    <property type="molecule type" value="Transcribed_RNA"/>
</dbReference>
<feature type="binding site" description="axial binding residue" evidence="7">
    <location>
        <position position="90"/>
    </location>
    <ligand>
        <name>chlorophyll b</name>
        <dbReference type="ChEBI" id="CHEBI:61721"/>
        <label>1</label>
    </ligand>
    <ligandPart>
        <name>Mg</name>
        <dbReference type="ChEBI" id="CHEBI:25107"/>
    </ligandPart>
</feature>
<feature type="binding site" evidence="7">
    <location>
        <position position="191"/>
    </location>
    <ligand>
        <name>chlorophyll a</name>
        <dbReference type="ChEBI" id="CHEBI:58416"/>
        <label>1</label>
    </ligand>
</feature>
<proteinExistence type="inferred from homology"/>
<feature type="binding site" evidence="7">
    <location>
        <position position="206"/>
    </location>
    <ligand>
        <name>chlorophyll a</name>
        <dbReference type="ChEBI" id="CHEBI:58416"/>
        <label>1</label>
    </ligand>
</feature>
<dbReference type="GO" id="GO:0009765">
    <property type="term" value="P:photosynthesis, light harvesting"/>
    <property type="evidence" value="ECO:0007669"/>
    <property type="project" value="InterPro"/>
</dbReference>
<feature type="binding site" evidence="7">
    <location>
        <position position="177"/>
    </location>
    <ligand>
        <name>chlorophyll a</name>
        <dbReference type="ChEBI" id="CHEBI:58416"/>
        <label>1</label>
    </ligand>
</feature>
<evidence type="ECO:0000256" key="6">
    <source>
        <dbReference type="ARBA" id="ARBA00022991"/>
    </source>
</evidence>
<reference evidence="9" key="1">
    <citation type="submission" date="2015-03" db="EMBL/GenBank/DDBJ databases">
        <title>A transcriptome of Araucaria cunninghamii, an australian fine timber species.</title>
        <authorList>
            <person name="Jing Yi C.J.Y."/>
            <person name="Yin San L.Y.S."/>
            <person name="Abdul Karim S.S."/>
            <person name="Wan Azmi N.N."/>
            <person name="Hercus R.R."/>
            <person name="Croft L.L."/>
        </authorList>
    </citation>
    <scope>NUCLEOTIDE SEQUENCE</scope>
    <source>
        <strain evidence="9">MI0301</strain>
        <tissue evidence="9">Leaf</tissue>
    </source>
</reference>
<keyword evidence="4 8" id="KW-0602">Photosynthesis</keyword>
<dbReference type="AlphaFoldDB" id="A0A0D6R981"/>